<evidence type="ECO:0000256" key="4">
    <source>
        <dbReference type="SAM" id="Coils"/>
    </source>
</evidence>
<name>A0AAD5SE68_9FUNG</name>
<feature type="compositionally biased region" description="Basic and acidic residues" evidence="5">
    <location>
        <begin position="438"/>
        <end position="450"/>
    </location>
</feature>
<dbReference type="EMBL" id="JADGJD010000209">
    <property type="protein sequence ID" value="KAJ3053421.1"/>
    <property type="molecule type" value="Genomic_DNA"/>
</dbReference>
<feature type="coiled-coil region" evidence="4">
    <location>
        <begin position="372"/>
        <end position="399"/>
    </location>
</feature>
<protein>
    <submittedName>
        <fullName evidence="6">Protein required for normal CLN1 and CLN2 G1 cyclin expression</fullName>
    </submittedName>
</protein>
<dbReference type="GO" id="GO:0016593">
    <property type="term" value="C:Cdc73/Paf1 complex"/>
    <property type="evidence" value="ECO:0007669"/>
    <property type="project" value="TreeGrafter"/>
</dbReference>
<evidence type="ECO:0000313" key="6">
    <source>
        <dbReference type="EMBL" id="KAJ3053421.1"/>
    </source>
</evidence>
<dbReference type="GO" id="GO:0000993">
    <property type="term" value="F:RNA polymerase II complex binding"/>
    <property type="evidence" value="ECO:0007669"/>
    <property type="project" value="TreeGrafter"/>
</dbReference>
<feature type="compositionally biased region" description="Basic and acidic residues" evidence="5">
    <location>
        <begin position="921"/>
        <end position="999"/>
    </location>
</feature>
<dbReference type="InterPro" id="IPR019734">
    <property type="entry name" value="TPR_rpt"/>
</dbReference>
<keyword evidence="7" id="KW-1185">Reference proteome</keyword>
<keyword evidence="1" id="KW-0677">Repeat</keyword>
<evidence type="ECO:0000313" key="7">
    <source>
        <dbReference type="Proteomes" id="UP001212841"/>
    </source>
</evidence>
<keyword evidence="4" id="KW-0175">Coiled coil</keyword>
<dbReference type="Proteomes" id="UP001212841">
    <property type="component" value="Unassembled WGS sequence"/>
</dbReference>
<dbReference type="Pfam" id="PF14559">
    <property type="entry name" value="TPR_19"/>
    <property type="match status" value="2"/>
</dbReference>
<dbReference type="GO" id="GO:0006368">
    <property type="term" value="P:transcription elongation by RNA polymerase II"/>
    <property type="evidence" value="ECO:0007669"/>
    <property type="project" value="TreeGrafter"/>
</dbReference>
<comment type="caution">
    <text evidence="6">The sequence shown here is derived from an EMBL/GenBank/DDBJ whole genome shotgun (WGS) entry which is preliminary data.</text>
</comment>
<evidence type="ECO:0000256" key="1">
    <source>
        <dbReference type="ARBA" id="ARBA00022737"/>
    </source>
</evidence>
<feature type="compositionally biased region" description="Basic residues" evidence="5">
    <location>
        <begin position="1020"/>
        <end position="1031"/>
    </location>
</feature>
<keyword evidence="2 3" id="KW-0802">TPR repeat</keyword>
<dbReference type="Gene3D" id="1.25.40.10">
    <property type="entry name" value="Tetratricopeptide repeat domain"/>
    <property type="match status" value="4"/>
</dbReference>
<sequence>MLEIPLRGDEVLELDESELKGSEKEILEILNQEKCKLTVYMNLAYEFSSRGWFKAFETIMLAGANSETAPDSNPQIESSHRVLLLTTLASYYIETAKALPVGEPFTYPRDETVTYYPPRSKEELLQAALQLINKAEPMNDHSVHVWLVKGNMYLARNQHKEAKYQFQTVLKMDEHNVSAFLGLAALAYHAERYVEALKYYRKALQVEPNGKPDVRVPIAMCLFKLRRIDPARKALLRALELNPGNSDALSSLVAWDWNNVRTDNSTKADLATIEQSLIGRAAFAYQTDTTNPLAANLLAFSFLRMEDYDNALRMAETALKYTNDNTLRANALFCKSCALQARGRYQEAYDSIREATKLNIDSSGARFIFGQLSFFKGELDQAIQSFEQLRERQSNHQETSKRLAYIYGRLVEKRPRAKDLYERMRTQPKLANGGAVKVKKEGEDEKHVHTNADPLDDTEVLIDMGRISEEDLDPTAALQYYKRAFYKLKSHGADVPIELLNNIAALYHLRHDAPSSAHKHAVKTNGFKVEEGAEEDVATNGALQHGDSQLRKALHWYEEALKAAEIVDDAGKKDALRTTVLYNIARVYEDLGDLAKAEEYHERVLQKHPSYLESHLRLAVIMLNSSRADEGEKILNDIAEKDKTNVESRLLLANHLAAKDYKAARKIYEAILQTINRNNAYALVAGGNYWLASRRAAPRQDEKTREEYRKKAWEFFEKSLRLSNTNIYGAMGLGTLLAETGQWDAAGHVFNQVYETTNHMPAAAINTAHTLMERQQAKVAAGIYQKVLQRGYEDSDATVLRSLARSWYIAAKTEKEPEYMQKSLSYIQKAARTNPSDLSTFYNLALVKQQAAAVWNDRQSDKRDVAVMRRAVEGVDAAERIFTGLANIENGQGYDRVHARERAKYCADVKRMSEKKIHEAEVLNRTREEQNQQRAVERRMQDEAKAEEERRKREEKEREERELEEKRRAMQEQVRRRQELQKEKEVEVERGKEEREIKREKRKDKERREERDEDDAGDKPRKKRKYQKIKRKGEEEEEEEKARRSRSVSEGAAGRSRSVSEGVGGGGSDEEKDEVGGRRRANSKKYKSRDIIEDSDDEADYGEPSSPAGHGRAASPVDRDDMDVDD</sequence>
<feature type="repeat" description="TPR" evidence="3">
    <location>
        <begin position="177"/>
        <end position="210"/>
    </location>
</feature>
<evidence type="ECO:0000256" key="2">
    <source>
        <dbReference type="ARBA" id="ARBA00022803"/>
    </source>
</evidence>
<feature type="region of interest" description="Disordered" evidence="5">
    <location>
        <begin position="432"/>
        <end position="451"/>
    </location>
</feature>
<dbReference type="AlphaFoldDB" id="A0AAD5SE68"/>
<dbReference type="GO" id="GO:0006355">
    <property type="term" value="P:regulation of DNA-templated transcription"/>
    <property type="evidence" value="ECO:0007669"/>
    <property type="project" value="InterPro"/>
</dbReference>
<dbReference type="InterPro" id="IPR031101">
    <property type="entry name" value="Ctr9"/>
</dbReference>
<feature type="compositionally biased region" description="Basic residues" evidence="5">
    <location>
        <begin position="1078"/>
        <end position="1087"/>
    </location>
</feature>
<feature type="repeat" description="TPR" evidence="3">
    <location>
        <begin position="212"/>
        <end position="245"/>
    </location>
</feature>
<reference evidence="6" key="1">
    <citation type="submission" date="2020-05" db="EMBL/GenBank/DDBJ databases">
        <title>Phylogenomic resolution of chytrid fungi.</title>
        <authorList>
            <person name="Stajich J.E."/>
            <person name="Amses K."/>
            <person name="Simmons R."/>
            <person name="Seto K."/>
            <person name="Myers J."/>
            <person name="Bonds A."/>
            <person name="Quandt C.A."/>
            <person name="Barry K."/>
            <person name="Liu P."/>
            <person name="Grigoriev I."/>
            <person name="Longcore J.E."/>
            <person name="James T.Y."/>
        </authorList>
    </citation>
    <scope>NUCLEOTIDE SEQUENCE</scope>
    <source>
        <strain evidence="6">JEL0318</strain>
    </source>
</reference>
<evidence type="ECO:0000256" key="5">
    <source>
        <dbReference type="SAM" id="MobiDB-lite"/>
    </source>
</evidence>
<dbReference type="SMART" id="SM00028">
    <property type="entry name" value="TPR"/>
    <property type="match status" value="8"/>
</dbReference>
<dbReference type="PROSITE" id="PS50293">
    <property type="entry name" value="TPR_REGION"/>
    <property type="match status" value="1"/>
</dbReference>
<gene>
    <name evidence="6" type="primary">CTR9</name>
    <name evidence="6" type="ORF">HK097_004308</name>
</gene>
<dbReference type="PROSITE" id="PS50005">
    <property type="entry name" value="TPR"/>
    <property type="match status" value="4"/>
</dbReference>
<feature type="repeat" description="TPR" evidence="3">
    <location>
        <begin position="578"/>
        <end position="611"/>
    </location>
</feature>
<dbReference type="PANTHER" id="PTHR14027">
    <property type="entry name" value="RNA POLYMERASE-ASSOCIATED PROTEIN CTR9"/>
    <property type="match status" value="1"/>
</dbReference>
<proteinExistence type="predicted"/>
<dbReference type="SUPFAM" id="SSF48452">
    <property type="entry name" value="TPR-like"/>
    <property type="match status" value="2"/>
</dbReference>
<dbReference type="PANTHER" id="PTHR14027:SF2">
    <property type="entry name" value="RNA POLYMERASE-ASSOCIATED PROTEIN CTR9 HOMOLOG"/>
    <property type="match status" value="1"/>
</dbReference>
<dbReference type="Pfam" id="PF12895">
    <property type="entry name" value="ANAPC3"/>
    <property type="match status" value="1"/>
</dbReference>
<evidence type="ECO:0000256" key="3">
    <source>
        <dbReference type="PROSITE-ProRule" id="PRU00339"/>
    </source>
</evidence>
<accession>A0AAD5SE68</accession>
<feature type="repeat" description="TPR" evidence="3">
    <location>
        <begin position="143"/>
        <end position="176"/>
    </location>
</feature>
<organism evidence="6 7">
    <name type="scientific">Rhizophlyctis rosea</name>
    <dbReference type="NCBI Taxonomy" id="64517"/>
    <lineage>
        <taxon>Eukaryota</taxon>
        <taxon>Fungi</taxon>
        <taxon>Fungi incertae sedis</taxon>
        <taxon>Chytridiomycota</taxon>
        <taxon>Chytridiomycota incertae sedis</taxon>
        <taxon>Chytridiomycetes</taxon>
        <taxon>Rhizophlyctidales</taxon>
        <taxon>Rhizophlyctidaceae</taxon>
        <taxon>Rhizophlyctis</taxon>
    </lineage>
</organism>
<dbReference type="InterPro" id="IPR011990">
    <property type="entry name" value="TPR-like_helical_dom_sf"/>
</dbReference>
<feature type="region of interest" description="Disordered" evidence="5">
    <location>
        <begin position="921"/>
        <end position="1126"/>
    </location>
</feature>